<evidence type="ECO:0000313" key="1">
    <source>
        <dbReference type="EMBL" id="GAA4843785.1"/>
    </source>
</evidence>
<accession>A0ABP9DHM2</accession>
<keyword evidence="2" id="KW-1185">Reference proteome</keyword>
<comment type="caution">
    <text evidence="1">The sequence shown here is derived from an EMBL/GenBank/DDBJ whole genome shotgun (WGS) entry which is preliminary data.</text>
</comment>
<reference evidence="2" key="1">
    <citation type="journal article" date="2019" name="Int. J. Syst. Evol. Microbiol.">
        <title>The Global Catalogue of Microorganisms (GCM) 10K type strain sequencing project: providing services to taxonomists for standard genome sequencing and annotation.</title>
        <authorList>
            <consortium name="The Broad Institute Genomics Platform"/>
            <consortium name="The Broad Institute Genome Sequencing Center for Infectious Disease"/>
            <person name="Wu L."/>
            <person name="Ma J."/>
        </authorList>
    </citation>
    <scope>NUCLEOTIDE SEQUENCE [LARGE SCALE GENOMIC DNA]</scope>
    <source>
        <strain evidence="2">JCM 18326</strain>
    </source>
</reference>
<protein>
    <recommendedName>
        <fullName evidence="3">Lipoprotein</fullName>
    </recommendedName>
</protein>
<dbReference type="EMBL" id="BAABJX010000048">
    <property type="protein sequence ID" value="GAA4843785.1"/>
    <property type="molecule type" value="Genomic_DNA"/>
</dbReference>
<evidence type="ECO:0000313" key="2">
    <source>
        <dbReference type="Proteomes" id="UP001500298"/>
    </source>
</evidence>
<organism evidence="1 2">
    <name type="scientific">Algivirga pacifica</name>
    <dbReference type="NCBI Taxonomy" id="1162670"/>
    <lineage>
        <taxon>Bacteria</taxon>
        <taxon>Pseudomonadati</taxon>
        <taxon>Bacteroidota</taxon>
        <taxon>Cytophagia</taxon>
        <taxon>Cytophagales</taxon>
        <taxon>Flammeovirgaceae</taxon>
        <taxon>Algivirga</taxon>
    </lineage>
</organism>
<proteinExistence type="predicted"/>
<dbReference type="Proteomes" id="UP001500298">
    <property type="component" value="Unassembled WGS sequence"/>
</dbReference>
<dbReference type="PROSITE" id="PS51257">
    <property type="entry name" value="PROKAR_LIPOPROTEIN"/>
    <property type="match status" value="1"/>
</dbReference>
<dbReference type="RefSeq" id="WP_345373401.1">
    <property type="nucleotide sequence ID" value="NZ_BAABJX010000048.1"/>
</dbReference>
<gene>
    <name evidence="1" type="ORF">GCM10023331_30960</name>
</gene>
<sequence length="201" mass="23364">MKVTFWQSLLTATLFFLVTSCSPYEQDSYFVEEHQAIQDIIPFITDMDQMLVNDTESGQRAALYIIDYLHTSIELRSDINRKVHEGNGRTSYIEEEINFSPFLEKDISSRKLSSPFQNKEVEINIITLEELQNTYEHKLFHPVVGQQKVFGVLILSRIAFNENMDIGYLSYSFTCGKDCAWSQNIEITKVGEQWYISKIYA</sequence>
<name>A0ABP9DHM2_9BACT</name>
<evidence type="ECO:0008006" key="3">
    <source>
        <dbReference type="Google" id="ProtNLM"/>
    </source>
</evidence>